<protein>
    <recommendedName>
        <fullName evidence="3">Monooxygenase</fullName>
    </recommendedName>
</protein>
<dbReference type="PANTHER" id="PTHR42877">
    <property type="entry name" value="L-ORNITHINE N(5)-MONOOXYGENASE-RELATED"/>
    <property type="match status" value="1"/>
</dbReference>
<name>A0A7I9VV05_MYCAG</name>
<dbReference type="InterPro" id="IPR036188">
    <property type="entry name" value="FAD/NAD-bd_sf"/>
</dbReference>
<reference evidence="1 2" key="1">
    <citation type="journal article" date="2019" name="Emerg. Microbes Infect.">
        <title>Comprehensive subspecies identification of 175 nontuberculous mycobacteria species based on 7547 genomic profiles.</title>
        <authorList>
            <person name="Matsumoto Y."/>
            <person name="Kinjo T."/>
            <person name="Motooka D."/>
            <person name="Nabeya D."/>
            <person name="Jung N."/>
            <person name="Uechi K."/>
            <person name="Horii T."/>
            <person name="Iida T."/>
            <person name="Fujita J."/>
            <person name="Nakamura S."/>
        </authorList>
    </citation>
    <scope>NUCLEOTIDE SEQUENCE [LARGE SCALE GENOMIC DNA]</scope>
    <source>
        <strain evidence="1 2">JCM 6377</strain>
    </source>
</reference>
<comment type="caution">
    <text evidence="1">The sequence shown here is derived from an EMBL/GenBank/DDBJ whole genome shotgun (WGS) entry which is preliminary data.</text>
</comment>
<dbReference type="InterPro" id="IPR051209">
    <property type="entry name" value="FAD-bind_Monooxygenase_sf"/>
</dbReference>
<accession>A0A7I9VV05</accession>
<organism evidence="1 2">
    <name type="scientific">Mycolicibacterium agri</name>
    <name type="common">Mycobacterium agri</name>
    <dbReference type="NCBI Taxonomy" id="36811"/>
    <lineage>
        <taxon>Bacteria</taxon>
        <taxon>Bacillati</taxon>
        <taxon>Actinomycetota</taxon>
        <taxon>Actinomycetes</taxon>
        <taxon>Mycobacteriales</taxon>
        <taxon>Mycobacteriaceae</taxon>
        <taxon>Mycolicibacterium</taxon>
    </lineage>
</organism>
<evidence type="ECO:0000313" key="1">
    <source>
        <dbReference type="EMBL" id="GFG49255.1"/>
    </source>
</evidence>
<dbReference type="AlphaFoldDB" id="A0A7I9VV05"/>
<dbReference type="Gene3D" id="3.50.50.60">
    <property type="entry name" value="FAD/NAD(P)-binding domain"/>
    <property type="match status" value="1"/>
</dbReference>
<proteinExistence type="predicted"/>
<dbReference type="EMBL" id="BLKS01000001">
    <property type="protein sequence ID" value="GFG49255.1"/>
    <property type="molecule type" value="Genomic_DNA"/>
</dbReference>
<gene>
    <name evidence="1" type="ORF">MAGR_06960</name>
</gene>
<evidence type="ECO:0008006" key="3">
    <source>
        <dbReference type="Google" id="ProtNLM"/>
    </source>
</evidence>
<evidence type="ECO:0000313" key="2">
    <source>
        <dbReference type="Proteomes" id="UP000465302"/>
    </source>
</evidence>
<dbReference type="PANTHER" id="PTHR42877:SF4">
    <property type="entry name" value="FAD_NAD(P)-BINDING DOMAIN-CONTAINING PROTEIN-RELATED"/>
    <property type="match status" value="1"/>
</dbReference>
<sequence>MVTEPIEKITGSGVVSADGSARDVDALILATGFKVTDPDEALTYPVTGAGGQSLAGYWNENRLQAYEGVSIPGFPNFFTVFGPYGYVGSSYFALIEAQSHHIVRCLRHARRRGATRVEVRREANDRYFAEMMRKRHRQIFWQDSCRLANSYYFDKNGDVPLRPATTLHAYWRSRRYPLADYQFSP</sequence>
<dbReference type="SUPFAM" id="SSF51905">
    <property type="entry name" value="FAD/NAD(P)-binding domain"/>
    <property type="match status" value="1"/>
</dbReference>
<dbReference type="Proteomes" id="UP000465302">
    <property type="component" value="Unassembled WGS sequence"/>
</dbReference>